<feature type="site" description="Interaction with substrate tRNA" evidence="10">
    <location>
        <position position="123"/>
    </location>
</feature>
<evidence type="ECO:0000256" key="10">
    <source>
        <dbReference type="HAMAP-Rule" id="MF_00185"/>
    </source>
</evidence>
<dbReference type="InterPro" id="IPR018022">
    <property type="entry name" value="IPT"/>
</dbReference>
<keyword evidence="4 10" id="KW-0808">Transferase</keyword>
<feature type="site" description="Interaction with substrate tRNA" evidence="10">
    <location>
        <position position="101"/>
    </location>
</feature>
<evidence type="ECO:0000256" key="2">
    <source>
        <dbReference type="ARBA" id="ARBA00003213"/>
    </source>
</evidence>
<dbReference type="GO" id="GO:0006400">
    <property type="term" value="P:tRNA modification"/>
    <property type="evidence" value="ECO:0007669"/>
    <property type="project" value="TreeGrafter"/>
</dbReference>
<dbReference type="Pfam" id="PF01715">
    <property type="entry name" value="IPPT"/>
    <property type="match status" value="1"/>
</dbReference>
<gene>
    <name evidence="10 14" type="primary">miaA</name>
    <name evidence="14" type="ORF">EG028_17000</name>
</gene>
<keyword evidence="6 10" id="KW-0547">Nucleotide-binding</keyword>
<evidence type="ECO:0000313" key="14">
    <source>
        <dbReference type="EMBL" id="RPD39828.1"/>
    </source>
</evidence>
<dbReference type="RefSeq" id="WP_120517886.1">
    <property type="nucleotide sequence ID" value="NZ_QXZY01000010.1"/>
</dbReference>
<dbReference type="GO" id="GO:0052381">
    <property type="term" value="F:tRNA dimethylallyltransferase activity"/>
    <property type="evidence" value="ECO:0007669"/>
    <property type="project" value="UniProtKB-UniRule"/>
</dbReference>
<keyword evidence="15" id="KW-1185">Reference proteome</keyword>
<dbReference type="PANTHER" id="PTHR11088">
    <property type="entry name" value="TRNA DIMETHYLALLYLTRANSFERASE"/>
    <property type="match status" value="1"/>
</dbReference>
<evidence type="ECO:0000256" key="8">
    <source>
        <dbReference type="ARBA" id="ARBA00022842"/>
    </source>
</evidence>
<dbReference type="PANTHER" id="PTHR11088:SF60">
    <property type="entry name" value="TRNA DIMETHYLALLYLTRANSFERASE"/>
    <property type="match status" value="1"/>
</dbReference>
<dbReference type="Gene3D" id="3.40.50.300">
    <property type="entry name" value="P-loop containing nucleotide triphosphate hydrolases"/>
    <property type="match status" value="1"/>
</dbReference>
<dbReference type="GO" id="GO:0005524">
    <property type="term" value="F:ATP binding"/>
    <property type="evidence" value="ECO:0007669"/>
    <property type="project" value="UniProtKB-UniRule"/>
</dbReference>
<dbReference type="AlphaFoldDB" id="A0A3N4M8T8"/>
<dbReference type="NCBIfam" id="TIGR00174">
    <property type="entry name" value="miaA"/>
    <property type="match status" value="1"/>
</dbReference>
<comment type="subunit">
    <text evidence="10">Monomer.</text>
</comment>
<sequence>MKNTVVVLAGPTAVGKTAMAIRLAERLGTEIISADSRQCYRELTIGTAKPDAAELQAVPHYFINSHSITEEVNAAMYEQLALRYADEIFSRQPFAIVTGGTGLYIRAFLEGMDQIPPVPEEIRNRLREEYGRQGIAWLQETLQQKDPGFYALAEIHNPHRLLRALEVFEATGQSITAFRSGTQQQRDFNVIKIGLQLPKELLHENIHHRVDRMMEAGLVDEVRSVETFRRHNALQTVGYSEIFDHFDGKITLPEAIDGIKTHTRQYAKRQLTWFRRDAAIQWFDAREGETIESAVLRQLHA</sequence>
<evidence type="ECO:0000256" key="9">
    <source>
        <dbReference type="ARBA" id="ARBA00049563"/>
    </source>
</evidence>
<evidence type="ECO:0000256" key="7">
    <source>
        <dbReference type="ARBA" id="ARBA00022840"/>
    </source>
</evidence>
<comment type="catalytic activity">
    <reaction evidence="9 10 11">
        <text>adenosine(37) in tRNA + dimethylallyl diphosphate = N(6)-dimethylallyladenosine(37) in tRNA + diphosphate</text>
        <dbReference type="Rhea" id="RHEA:26482"/>
        <dbReference type="Rhea" id="RHEA-COMP:10162"/>
        <dbReference type="Rhea" id="RHEA-COMP:10375"/>
        <dbReference type="ChEBI" id="CHEBI:33019"/>
        <dbReference type="ChEBI" id="CHEBI:57623"/>
        <dbReference type="ChEBI" id="CHEBI:74411"/>
        <dbReference type="ChEBI" id="CHEBI:74415"/>
        <dbReference type="EC" id="2.5.1.75"/>
    </reaction>
</comment>
<dbReference type="InterPro" id="IPR027417">
    <property type="entry name" value="P-loop_NTPase"/>
</dbReference>
<dbReference type="Proteomes" id="UP000279089">
    <property type="component" value="Unassembled WGS sequence"/>
</dbReference>
<feature type="binding site" evidence="10">
    <location>
        <begin position="12"/>
        <end position="17"/>
    </location>
    <ligand>
        <name>substrate</name>
    </ligand>
</feature>
<evidence type="ECO:0000256" key="6">
    <source>
        <dbReference type="ARBA" id="ARBA00022741"/>
    </source>
</evidence>
<protein>
    <recommendedName>
        <fullName evidence="10">tRNA dimethylallyltransferase</fullName>
        <ecNumber evidence="10">2.5.1.75</ecNumber>
    </recommendedName>
    <alternativeName>
        <fullName evidence="10">Dimethylallyl diphosphate:tRNA dimethylallyltransferase</fullName>
        <shortName evidence="10">DMAPP:tRNA dimethylallyltransferase</shortName>
        <shortName evidence="10">DMATase</shortName>
    </alternativeName>
    <alternativeName>
        <fullName evidence="10">Isopentenyl-diphosphate:tRNA isopentenyltransferase</fullName>
        <shortName evidence="10">IPP transferase</shortName>
        <shortName evidence="10">IPPT</shortName>
        <shortName evidence="10">IPTase</shortName>
    </alternativeName>
</protein>
<keyword evidence="7 10" id="KW-0067">ATP-binding</keyword>
<feature type="binding site" evidence="10">
    <location>
        <begin position="10"/>
        <end position="17"/>
    </location>
    <ligand>
        <name>ATP</name>
        <dbReference type="ChEBI" id="CHEBI:30616"/>
    </ligand>
</feature>
<evidence type="ECO:0000256" key="13">
    <source>
        <dbReference type="RuleBase" id="RU003785"/>
    </source>
</evidence>
<keyword evidence="5 10" id="KW-0819">tRNA processing</keyword>
<feature type="region of interest" description="Interaction with substrate tRNA" evidence="10">
    <location>
        <begin position="35"/>
        <end position="38"/>
    </location>
</feature>
<name>A0A3N4M8T8_9BACT</name>
<evidence type="ECO:0000256" key="12">
    <source>
        <dbReference type="RuleBase" id="RU003784"/>
    </source>
</evidence>
<accession>A0A3N4M8T8</accession>
<dbReference type="EC" id="2.5.1.75" evidence="10"/>
<dbReference type="SUPFAM" id="SSF52540">
    <property type="entry name" value="P-loop containing nucleoside triphosphate hydrolases"/>
    <property type="match status" value="2"/>
</dbReference>
<evidence type="ECO:0000256" key="4">
    <source>
        <dbReference type="ARBA" id="ARBA00022679"/>
    </source>
</evidence>
<proteinExistence type="inferred from homology"/>
<comment type="cofactor">
    <cofactor evidence="1 10">
        <name>Mg(2+)</name>
        <dbReference type="ChEBI" id="CHEBI:18420"/>
    </cofactor>
</comment>
<evidence type="ECO:0000256" key="3">
    <source>
        <dbReference type="ARBA" id="ARBA00005842"/>
    </source>
</evidence>
<evidence type="ECO:0000256" key="5">
    <source>
        <dbReference type="ARBA" id="ARBA00022694"/>
    </source>
</evidence>
<evidence type="ECO:0000256" key="11">
    <source>
        <dbReference type="RuleBase" id="RU003783"/>
    </source>
</evidence>
<evidence type="ECO:0000313" key="15">
    <source>
        <dbReference type="Proteomes" id="UP000279089"/>
    </source>
</evidence>
<dbReference type="InterPro" id="IPR039657">
    <property type="entry name" value="Dimethylallyltransferase"/>
</dbReference>
<keyword evidence="8 10" id="KW-0460">Magnesium</keyword>
<dbReference type="EMBL" id="RMBX01000009">
    <property type="protein sequence ID" value="RPD39828.1"/>
    <property type="molecule type" value="Genomic_DNA"/>
</dbReference>
<evidence type="ECO:0000256" key="1">
    <source>
        <dbReference type="ARBA" id="ARBA00001946"/>
    </source>
</evidence>
<comment type="caution">
    <text evidence="10">Lacks conserved residue(s) required for the propagation of feature annotation.</text>
</comment>
<comment type="similarity">
    <text evidence="3 10 13">Belongs to the IPP transferase family.</text>
</comment>
<dbReference type="OrthoDB" id="9776390at2"/>
<dbReference type="HAMAP" id="MF_00185">
    <property type="entry name" value="IPP_trans"/>
    <property type="match status" value="1"/>
</dbReference>
<comment type="function">
    <text evidence="2 10 12">Catalyzes the transfer of a dimethylallyl group onto the adenine at position 37 in tRNAs that read codons beginning with uridine, leading to the formation of N6-(dimethylallyl)adenosine (i(6)A).</text>
</comment>
<reference evidence="15" key="1">
    <citation type="submission" date="2018-11" db="EMBL/GenBank/DDBJ databases">
        <title>Chitinophaga lutea sp.nov., isolate from arsenic contaminated soil.</title>
        <authorList>
            <person name="Zong Y."/>
        </authorList>
    </citation>
    <scope>NUCLEOTIDE SEQUENCE [LARGE SCALE GENOMIC DNA]</scope>
    <source>
        <strain evidence="15">YLT18</strain>
    </source>
</reference>
<comment type="caution">
    <text evidence="14">The sequence shown here is derived from an EMBL/GenBank/DDBJ whole genome shotgun (WGS) entry which is preliminary data.</text>
</comment>
<dbReference type="Gene3D" id="1.10.20.140">
    <property type="match status" value="1"/>
</dbReference>
<organism evidence="14 15">
    <name type="scientific">Chitinophaga barathri</name>
    <dbReference type="NCBI Taxonomy" id="1647451"/>
    <lineage>
        <taxon>Bacteria</taxon>
        <taxon>Pseudomonadati</taxon>
        <taxon>Bacteroidota</taxon>
        <taxon>Chitinophagia</taxon>
        <taxon>Chitinophagales</taxon>
        <taxon>Chitinophagaceae</taxon>
        <taxon>Chitinophaga</taxon>
    </lineage>
</organism>